<keyword evidence="3" id="KW-1185">Reference proteome</keyword>
<keyword evidence="1" id="KW-0472">Membrane</keyword>
<name>A0AAQ3W9U4_9ENTE</name>
<proteinExistence type="predicted"/>
<evidence type="ECO:0000256" key="1">
    <source>
        <dbReference type="SAM" id="Phobius"/>
    </source>
</evidence>
<sequence length="274" mass="32424">MVGNIKKSSIYCMIDSCSQKTSVSSEALKTNSFFEEKKNQYVLIEIKKKQRIDEVVMVQPIETTQTQNKFIYLFVGLALAATALYVSKFYLFYQDAYFYIDKSRTLFYQIISFLNDNWIESLMYLSLSFLVYVALFFFSTIGHFFKKNHKEQRLYYFFYGVSILTVVASFFTILWPIFLVIIVLSMSVVYIIFVLSFTMAKKTANDEERDLLEIIGPFQTETEAEERAQVFIHDFFEKKSLVAEKEIYLDENNHYYVELFYHMDVPHQSSKEKQ</sequence>
<protein>
    <submittedName>
        <fullName evidence="2">Uncharacterized protein</fullName>
    </submittedName>
</protein>
<gene>
    <name evidence="2" type="ORF">A5821_002517</name>
</gene>
<feature type="transmembrane region" description="Helical" evidence="1">
    <location>
        <begin position="122"/>
        <end position="142"/>
    </location>
</feature>
<dbReference type="EMBL" id="CP147244">
    <property type="protein sequence ID" value="WYK01380.1"/>
    <property type="molecule type" value="Genomic_DNA"/>
</dbReference>
<keyword evidence="1" id="KW-0812">Transmembrane</keyword>
<dbReference type="Proteomes" id="UP000194948">
    <property type="component" value="Chromosome"/>
</dbReference>
<keyword evidence="1" id="KW-1133">Transmembrane helix</keyword>
<organism evidence="2 3">
    <name type="scientific">Candidatus Enterococcus palustris</name>
    <dbReference type="NCBI Taxonomy" id="1834189"/>
    <lineage>
        <taxon>Bacteria</taxon>
        <taxon>Bacillati</taxon>
        <taxon>Bacillota</taxon>
        <taxon>Bacilli</taxon>
        <taxon>Lactobacillales</taxon>
        <taxon>Enterococcaceae</taxon>
        <taxon>Enterococcus</taxon>
    </lineage>
</organism>
<dbReference type="AlphaFoldDB" id="A0AAQ3W9U4"/>
<reference evidence="2" key="2">
    <citation type="submission" date="2024-03" db="EMBL/GenBank/DDBJ databases">
        <title>The Genome Sequence of Enterococcus sp. DIV0205d.</title>
        <authorList>
            <consortium name="The Broad Institute Genomics Platform"/>
            <consortium name="The Broad Institute Microbial Omics Core"/>
            <consortium name="The Broad Institute Genomic Center for Infectious Diseases"/>
            <person name="Earl A."/>
            <person name="Manson A."/>
            <person name="Gilmore M."/>
            <person name="Schwartman J."/>
            <person name="Shea T."/>
            <person name="Abouelleil A."/>
            <person name="Cao P."/>
            <person name="Chapman S."/>
            <person name="Cusick C."/>
            <person name="Young S."/>
            <person name="Neafsey D."/>
            <person name="Nusbaum C."/>
            <person name="Birren B."/>
        </authorList>
    </citation>
    <scope>NUCLEOTIDE SEQUENCE</scope>
    <source>
        <strain evidence="2">7F3_DIV0205</strain>
    </source>
</reference>
<feature type="transmembrane region" description="Helical" evidence="1">
    <location>
        <begin position="70"/>
        <end position="93"/>
    </location>
</feature>
<feature type="transmembrane region" description="Helical" evidence="1">
    <location>
        <begin position="177"/>
        <end position="200"/>
    </location>
</feature>
<feature type="transmembrane region" description="Helical" evidence="1">
    <location>
        <begin position="154"/>
        <end position="171"/>
    </location>
</feature>
<accession>A0AAQ3W9U4</accession>
<reference evidence="2" key="1">
    <citation type="submission" date="2017-05" db="EMBL/GenBank/DDBJ databases">
        <authorList>
            <consortium name="The Broad Institute Genomics Platform"/>
            <consortium name="The Broad Institute Genomic Center for Infectious Diseases"/>
            <person name="Earl A."/>
            <person name="Manson A."/>
            <person name="Schwartman J."/>
            <person name="Gilmore M."/>
            <person name="Abouelleil A."/>
            <person name="Cao P."/>
            <person name="Chapman S."/>
            <person name="Cusick C."/>
            <person name="Shea T."/>
            <person name="Young S."/>
            <person name="Neafsey D."/>
            <person name="Nusbaum C."/>
            <person name="Birren B."/>
        </authorList>
    </citation>
    <scope>NUCLEOTIDE SEQUENCE</scope>
    <source>
        <strain evidence="2">7F3_DIV0205</strain>
    </source>
</reference>
<evidence type="ECO:0000313" key="3">
    <source>
        <dbReference type="Proteomes" id="UP000194948"/>
    </source>
</evidence>
<evidence type="ECO:0000313" key="2">
    <source>
        <dbReference type="EMBL" id="WYK01380.1"/>
    </source>
</evidence>